<dbReference type="SUPFAM" id="SSF81653">
    <property type="entry name" value="Calcium ATPase, transduction domain A"/>
    <property type="match status" value="1"/>
</dbReference>
<dbReference type="FunFam" id="3.40.50.1000:FF:000001">
    <property type="entry name" value="Phospholipid-transporting ATPase IC"/>
    <property type="match status" value="1"/>
</dbReference>
<dbReference type="InterPro" id="IPR059000">
    <property type="entry name" value="ATPase_P-type_domA"/>
</dbReference>
<evidence type="ECO:0000256" key="8">
    <source>
        <dbReference type="ARBA" id="ARBA00022967"/>
    </source>
</evidence>
<comment type="similarity">
    <text evidence="2">Belongs to the cation transport ATPase (P-type) (TC 3.A.3) family. Type IIA subfamily.</text>
</comment>
<dbReference type="InterPro" id="IPR044492">
    <property type="entry name" value="P_typ_ATPase_HD_dom"/>
</dbReference>
<feature type="transmembrane region" description="Helical" evidence="11">
    <location>
        <begin position="248"/>
        <end position="269"/>
    </location>
</feature>
<dbReference type="Proteomes" id="UP000182101">
    <property type="component" value="Chromosome"/>
</dbReference>
<dbReference type="InterPro" id="IPR023298">
    <property type="entry name" value="ATPase_P-typ_TM_dom_sf"/>
</dbReference>
<accession>A0AAC9JC49</accession>
<evidence type="ECO:0000256" key="4">
    <source>
        <dbReference type="ARBA" id="ARBA00022692"/>
    </source>
</evidence>
<sequence>MEKASQTSWYQKTVSDVLSEVGTSKEGLNQEQVAARLAKFGRNSVVQTASPNMLFRFLYQFKNLLVLVLVAAVVFTALLQHWIDAVVIFAVILINAVIGVVQEGKAEKALASIRHLLAAKASVIRGNARTTIDSTDVVPGDIVILESGDKVPADLRLITAESLQIQESILTGEALAVPKSIDALYKEVALGDRSCMAFSGTTVVGGQGVGVVVDTGARTEIGKIGGLLSKVEKLTTPLTAKMNILAKWVTAMVLGIGGVLLIIGIFGLQRPFLDVFMAVIGLSVAAIPEGLPAVLTITLAVGVQTMARRNAIIRVLPAIETLGAVSVICSDKTGTLTRNEMQVAVVQVACNAFTVSGESYEPKGEIYSNGLTVAPQKEEVLTVLALACNLCNDAEIYEENGHWLPLGDPMEAALLSFSLKVLGNGEANIREGWQRKSVLPFDASRQYMATLNESADEGSRVFVKGAPERLIAFCDRQYKNTTFWDHKRDHKLDRQEDHKRDRQDKNGEMTAIQPSFWLQKANEMAAQGLRVLAIATGELTCNNSEKELGYQLTDEDIDGHLCLLGLVGLVDPLRPGVKEAIAECQRAYIQVKMITGDHAVTAQSIGKQLGLKYADNVLTGEQIDTLSEHELKAQLNKTDIFARTTPEHKLRLVMALQAMDLVVVMTGDGVNDAPSLKRADAGVAMGLKGCEAAKDSADVVLADDNFTSIVAAVEQGRTVYNNIKKVVSWTLPTNAGEALTIMVALLAGMPYPITPVQILWVNMITAISLGIALAFEPPDKDIMGKPPRPRNQSLIQGDLLWHIVMVGVLFFIAVFGVYQFAISQNLPVALARTQSMNMLVGLEISYLLFTRRIQTQAFRVKEGNANKAVWIAILLVITAQIMICYLPFLQTIFGTVSPSFTDHIVILIAGTLLWLFLETEKLVKQYIRR</sequence>
<dbReference type="InterPro" id="IPR006068">
    <property type="entry name" value="ATPase_P-typ_cation-transptr_C"/>
</dbReference>
<feature type="transmembrane region" description="Helical" evidence="11">
    <location>
        <begin position="759"/>
        <end position="778"/>
    </location>
</feature>
<feature type="transmembrane region" description="Helical" evidence="11">
    <location>
        <begin position="61"/>
        <end position="79"/>
    </location>
</feature>
<feature type="transmembrane region" description="Helical" evidence="11">
    <location>
        <begin position="275"/>
        <end position="301"/>
    </location>
</feature>
<evidence type="ECO:0000256" key="10">
    <source>
        <dbReference type="ARBA" id="ARBA00023136"/>
    </source>
</evidence>
<evidence type="ECO:0000256" key="7">
    <source>
        <dbReference type="ARBA" id="ARBA00022842"/>
    </source>
</evidence>
<protein>
    <submittedName>
        <fullName evidence="13">Carbonate dehydratase</fullName>
    </submittedName>
</protein>
<dbReference type="InterPro" id="IPR001757">
    <property type="entry name" value="P_typ_ATPase"/>
</dbReference>
<keyword evidence="6" id="KW-0067">ATP-binding</keyword>
<dbReference type="GO" id="GO:0005524">
    <property type="term" value="F:ATP binding"/>
    <property type="evidence" value="ECO:0007669"/>
    <property type="project" value="UniProtKB-KW"/>
</dbReference>
<feature type="transmembrane region" description="Helical" evidence="11">
    <location>
        <begin position="900"/>
        <end position="917"/>
    </location>
</feature>
<feature type="transmembrane region" description="Helical" evidence="11">
    <location>
        <begin position="828"/>
        <end position="849"/>
    </location>
</feature>
<dbReference type="SFLD" id="SFLDF00027">
    <property type="entry name" value="p-type_atpase"/>
    <property type="match status" value="1"/>
</dbReference>
<keyword evidence="7" id="KW-0460">Magnesium</keyword>
<dbReference type="InterPro" id="IPR018303">
    <property type="entry name" value="ATPase_P-typ_P_site"/>
</dbReference>
<dbReference type="GO" id="GO:0005391">
    <property type="term" value="F:P-type sodium:potassium-exchanging transporter activity"/>
    <property type="evidence" value="ECO:0007669"/>
    <property type="project" value="TreeGrafter"/>
</dbReference>
<feature type="transmembrane region" description="Helical" evidence="11">
    <location>
        <begin position="869"/>
        <end position="888"/>
    </location>
</feature>
<keyword evidence="8" id="KW-1278">Translocase</keyword>
<dbReference type="SUPFAM" id="SSF81660">
    <property type="entry name" value="Metal cation-transporting ATPase, ATP-binding domain N"/>
    <property type="match status" value="1"/>
</dbReference>
<keyword evidence="9 11" id="KW-1133">Transmembrane helix</keyword>
<dbReference type="Gene3D" id="3.40.1110.10">
    <property type="entry name" value="Calcium-transporting ATPase, cytoplasmic domain N"/>
    <property type="match status" value="1"/>
</dbReference>
<dbReference type="SUPFAM" id="SSF81665">
    <property type="entry name" value="Calcium ATPase, transmembrane domain M"/>
    <property type="match status" value="1"/>
</dbReference>
<dbReference type="NCBIfam" id="TIGR01494">
    <property type="entry name" value="ATPase_P-type"/>
    <property type="match status" value="2"/>
</dbReference>
<proteinExistence type="inferred from homology"/>
<keyword evidence="3" id="KW-0597">Phosphoprotein</keyword>
<dbReference type="InterPro" id="IPR036412">
    <property type="entry name" value="HAD-like_sf"/>
</dbReference>
<dbReference type="PANTHER" id="PTHR43294:SF20">
    <property type="entry name" value="P-TYPE ATPASE"/>
    <property type="match status" value="1"/>
</dbReference>
<dbReference type="GO" id="GO:1990573">
    <property type="term" value="P:potassium ion import across plasma membrane"/>
    <property type="evidence" value="ECO:0007669"/>
    <property type="project" value="TreeGrafter"/>
</dbReference>
<dbReference type="SUPFAM" id="SSF56784">
    <property type="entry name" value="HAD-like"/>
    <property type="match status" value="1"/>
</dbReference>
<evidence type="ECO:0000256" key="9">
    <source>
        <dbReference type="ARBA" id="ARBA00022989"/>
    </source>
</evidence>
<keyword evidence="5" id="KW-0547">Nucleotide-binding</keyword>
<dbReference type="Gene3D" id="2.70.150.10">
    <property type="entry name" value="Calcium-transporting ATPase, cytoplasmic transduction domain A"/>
    <property type="match status" value="1"/>
</dbReference>
<dbReference type="AlphaFoldDB" id="A0AAC9JC49"/>
<comment type="subcellular location">
    <subcellularLocation>
        <location evidence="1">Endomembrane system</location>
        <topology evidence="1">Multi-pass membrane protein</topology>
    </subcellularLocation>
</comment>
<dbReference type="SFLD" id="SFLDG00002">
    <property type="entry name" value="C1.7:_P-type_atpase_like"/>
    <property type="match status" value="1"/>
</dbReference>
<dbReference type="FunFam" id="2.70.150.10:FF:000160">
    <property type="entry name" value="Sarcoplasmic/endoplasmic reticulum calcium ATPase 1"/>
    <property type="match status" value="1"/>
</dbReference>
<evidence type="ECO:0000256" key="3">
    <source>
        <dbReference type="ARBA" id="ARBA00022553"/>
    </source>
</evidence>
<evidence type="ECO:0000313" key="13">
    <source>
        <dbReference type="EMBL" id="APD90894.1"/>
    </source>
</evidence>
<keyword evidence="10 11" id="KW-0472">Membrane</keyword>
<feature type="transmembrane region" description="Helical" evidence="11">
    <location>
        <begin position="85"/>
        <end position="101"/>
    </location>
</feature>
<dbReference type="Gene3D" id="3.40.50.1000">
    <property type="entry name" value="HAD superfamily/HAD-like"/>
    <property type="match status" value="1"/>
</dbReference>
<dbReference type="InterPro" id="IPR004014">
    <property type="entry name" value="ATPase_P-typ_cation-transptr_N"/>
</dbReference>
<feature type="transmembrane region" description="Helical" evidence="11">
    <location>
        <begin position="734"/>
        <end position="753"/>
    </location>
</feature>
<dbReference type="EMBL" id="CP018024">
    <property type="protein sequence ID" value="APD90894.1"/>
    <property type="molecule type" value="Genomic_DNA"/>
</dbReference>
<evidence type="ECO:0000256" key="2">
    <source>
        <dbReference type="ARBA" id="ARBA00005675"/>
    </source>
</evidence>
<dbReference type="Pfam" id="PF13246">
    <property type="entry name" value="Cation_ATPase"/>
    <property type="match status" value="1"/>
</dbReference>
<dbReference type="InterPro" id="IPR050510">
    <property type="entry name" value="Cation_transp_ATPase_P-type"/>
</dbReference>
<dbReference type="InterPro" id="IPR023299">
    <property type="entry name" value="ATPase_P-typ_cyto_dom_N"/>
</dbReference>
<feature type="transmembrane region" description="Helical" evidence="11">
    <location>
        <begin position="799"/>
        <end position="822"/>
    </location>
</feature>
<dbReference type="Pfam" id="PF00690">
    <property type="entry name" value="Cation_ATPase_N"/>
    <property type="match status" value="1"/>
</dbReference>
<evidence type="ECO:0000256" key="11">
    <source>
        <dbReference type="SAM" id="Phobius"/>
    </source>
</evidence>
<feature type="domain" description="Cation-transporting P-type ATPase N-terminal" evidence="12">
    <location>
        <begin position="8"/>
        <end position="81"/>
    </location>
</feature>
<dbReference type="PANTHER" id="PTHR43294">
    <property type="entry name" value="SODIUM/POTASSIUM-TRANSPORTING ATPASE SUBUNIT ALPHA"/>
    <property type="match status" value="1"/>
</dbReference>
<evidence type="ECO:0000256" key="6">
    <source>
        <dbReference type="ARBA" id="ARBA00022840"/>
    </source>
</evidence>
<dbReference type="Pfam" id="PF00122">
    <property type="entry name" value="E1-E2_ATPase"/>
    <property type="match status" value="1"/>
</dbReference>
<dbReference type="GO" id="GO:0006883">
    <property type="term" value="P:intracellular sodium ion homeostasis"/>
    <property type="evidence" value="ECO:0007669"/>
    <property type="project" value="TreeGrafter"/>
</dbReference>
<dbReference type="GO" id="GO:1902600">
    <property type="term" value="P:proton transmembrane transport"/>
    <property type="evidence" value="ECO:0007669"/>
    <property type="project" value="TreeGrafter"/>
</dbReference>
<evidence type="ECO:0000256" key="1">
    <source>
        <dbReference type="ARBA" id="ARBA00004127"/>
    </source>
</evidence>
<dbReference type="InterPro" id="IPR023214">
    <property type="entry name" value="HAD_sf"/>
</dbReference>
<evidence type="ECO:0000256" key="5">
    <source>
        <dbReference type="ARBA" id="ARBA00022741"/>
    </source>
</evidence>
<dbReference type="GO" id="GO:0030007">
    <property type="term" value="P:intracellular potassium ion homeostasis"/>
    <property type="evidence" value="ECO:0007669"/>
    <property type="project" value="TreeGrafter"/>
</dbReference>
<dbReference type="PROSITE" id="PS00154">
    <property type="entry name" value="ATPASE_E1_E2"/>
    <property type="match status" value="1"/>
</dbReference>
<dbReference type="GO" id="GO:0012505">
    <property type="term" value="C:endomembrane system"/>
    <property type="evidence" value="ECO:0007669"/>
    <property type="project" value="UniProtKB-SubCell"/>
</dbReference>
<dbReference type="PRINTS" id="PR00119">
    <property type="entry name" value="CATATPASE"/>
</dbReference>
<dbReference type="RefSeq" id="WP_071959854.1">
    <property type="nucleotide sequence ID" value="NZ_CP018024.1"/>
</dbReference>
<reference evidence="13 14" key="1">
    <citation type="submission" date="2016-11" db="EMBL/GenBank/DDBJ databases">
        <title>Networking in microbes: conjugative elements and plasmids in the genus Alteromonas.</title>
        <authorList>
            <person name="Lopez-Perez M."/>
            <person name="Ramon-Marco N."/>
            <person name="Rodriguez-Valera F."/>
        </authorList>
    </citation>
    <scope>NUCLEOTIDE SEQUENCE [LARGE SCALE GENOMIC DNA]</scope>
    <source>
        <strain evidence="13 14">CP48</strain>
    </source>
</reference>
<name>A0AAC9JC49_9ALTE</name>
<dbReference type="InterPro" id="IPR008250">
    <property type="entry name" value="ATPase_P-typ_transduc_dom_A_sf"/>
</dbReference>
<dbReference type="GO" id="GO:0016887">
    <property type="term" value="F:ATP hydrolysis activity"/>
    <property type="evidence" value="ECO:0007669"/>
    <property type="project" value="InterPro"/>
</dbReference>
<dbReference type="SMART" id="SM00831">
    <property type="entry name" value="Cation_ATPase_N"/>
    <property type="match status" value="1"/>
</dbReference>
<dbReference type="SFLD" id="SFLDS00003">
    <property type="entry name" value="Haloacid_Dehalogenase"/>
    <property type="match status" value="1"/>
</dbReference>
<organism evidence="13 14">
    <name type="scientific">Alteromonas mediterranea</name>
    <dbReference type="NCBI Taxonomy" id="314275"/>
    <lineage>
        <taxon>Bacteria</taxon>
        <taxon>Pseudomonadati</taxon>
        <taxon>Pseudomonadota</taxon>
        <taxon>Gammaproteobacteria</taxon>
        <taxon>Alteromonadales</taxon>
        <taxon>Alteromonadaceae</taxon>
        <taxon>Alteromonas/Salinimonas group</taxon>
        <taxon>Alteromonas</taxon>
    </lineage>
</organism>
<dbReference type="GO" id="GO:0005886">
    <property type="term" value="C:plasma membrane"/>
    <property type="evidence" value="ECO:0007669"/>
    <property type="project" value="TreeGrafter"/>
</dbReference>
<gene>
    <name evidence="13" type="ORF">BM524_14400</name>
</gene>
<keyword evidence="4 11" id="KW-0812">Transmembrane</keyword>
<evidence type="ECO:0000259" key="12">
    <source>
        <dbReference type="SMART" id="SM00831"/>
    </source>
</evidence>
<dbReference type="GO" id="GO:0036376">
    <property type="term" value="P:sodium ion export across plasma membrane"/>
    <property type="evidence" value="ECO:0007669"/>
    <property type="project" value="TreeGrafter"/>
</dbReference>
<evidence type="ECO:0000313" key="14">
    <source>
        <dbReference type="Proteomes" id="UP000182101"/>
    </source>
</evidence>
<dbReference type="PRINTS" id="PR00120">
    <property type="entry name" value="HATPASE"/>
</dbReference>
<dbReference type="Gene3D" id="1.20.1110.10">
    <property type="entry name" value="Calcium-transporting ATPase, transmembrane domain"/>
    <property type="match status" value="1"/>
</dbReference>
<dbReference type="Pfam" id="PF00689">
    <property type="entry name" value="Cation_ATPase_C"/>
    <property type="match status" value="1"/>
</dbReference>